<dbReference type="AlphaFoldDB" id="A0A4C1WBH3"/>
<accession>A0A4C1WBH3</accession>
<reference evidence="2 3" key="1">
    <citation type="journal article" date="2019" name="Commun. Biol.">
        <title>The bagworm genome reveals a unique fibroin gene that provides high tensile strength.</title>
        <authorList>
            <person name="Kono N."/>
            <person name="Nakamura H."/>
            <person name="Ohtoshi R."/>
            <person name="Tomita M."/>
            <person name="Numata K."/>
            <person name="Arakawa K."/>
        </authorList>
    </citation>
    <scope>NUCLEOTIDE SEQUENCE [LARGE SCALE GENOMIC DNA]</scope>
</reference>
<gene>
    <name evidence="2" type="ORF">EVAR_43523_1</name>
</gene>
<feature type="region of interest" description="Disordered" evidence="1">
    <location>
        <begin position="1"/>
        <end position="28"/>
    </location>
</feature>
<proteinExistence type="predicted"/>
<name>A0A4C1WBH3_EUMVA</name>
<organism evidence="2 3">
    <name type="scientific">Eumeta variegata</name>
    <name type="common">Bagworm moth</name>
    <name type="synonym">Eumeta japonica</name>
    <dbReference type="NCBI Taxonomy" id="151549"/>
    <lineage>
        <taxon>Eukaryota</taxon>
        <taxon>Metazoa</taxon>
        <taxon>Ecdysozoa</taxon>
        <taxon>Arthropoda</taxon>
        <taxon>Hexapoda</taxon>
        <taxon>Insecta</taxon>
        <taxon>Pterygota</taxon>
        <taxon>Neoptera</taxon>
        <taxon>Endopterygota</taxon>
        <taxon>Lepidoptera</taxon>
        <taxon>Glossata</taxon>
        <taxon>Ditrysia</taxon>
        <taxon>Tineoidea</taxon>
        <taxon>Psychidae</taxon>
        <taxon>Oiketicinae</taxon>
        <taxon>Eumeta</taxon>
    </lineage>
</organism>
<evidence type="ECO:0000313" key="2">
    <source>
        <dbReference type="EMBL" id="GBP47832.1"/>
    </source>
</evidence>
<feature type="compositionally biased region" description="Low complexity" evidence="1">
    <location>
        <begin position="17"/>
        <end position="28"/>
    </location>
</feature>
<sequence length="83" mass="8745">MKRSPPLLRGGVRALRAESSSGSSESRLSCADGRCTICTKKTGNHLLSPGSASTQSKLSWTDTSGNKDAAFYLSSRYLTSSAT</sequence>
<feature type="compositionally biased region" description="Polar residues" evidence="1">
    <location>
        <begin position="50"/>
        <end position="65"/>
    </location>
</feature>
<dbReference type="EMBL" id="BGZK01000511">
    <property type="protein sequence ID" value="GBP47832.1"/>
    <property type="molecule type" value="Genomic_DNA"/>
</dbReference>
<dbReference type="Proteomes" id="UP000299102">
    <property type="component" value="Unassembled WGS sequence"/>
</dbReference>
<keyword evidence="3" id="KW-1185">Reference proteome</keyword>
<evidence type="ECO:0000256" key="1">
    <source>
        <dbReference type="SAM" id="MobiDB-lite"/>
    </source>
</evidence>
<protein>
    <submittedName>
        <fullName evidence="2">Uncharacterized protein</fullName>
    </submittedName>
</protein>
<comment type="caution">
    <text evidence="2">The sequence shown here is derived from an EMBL/GenBank/DDBJ whole genome shotgun (WGS) entry which is preliminary data.</text>
</comment>
<feature type="region of interest" description="Disordered" evidence="1">
    <location>
        <begin position="46"/>
        <end position="65"/>
    </location>
</feature>
<evidence type="ECO:0000313" key="3">
    <source>
        <dbReference type="Proteomes" id="UP000299102"/>
    </source>
</evidence>